<comment type="caution">
    <text evidence="1">The sequence shown here is derived from an EMBL/GenBank/DDBJ whole genome shotgun (WGS) entry which is preliminary data.</text>
</comment>
<accession>A0A2N8K9M0</accession>
<sequence>MKVDTHHVVGWKQFCATCRADGSSFCSPETRTIFNRFYARYRLAAHFEAVHAHGYSEKALHGYTAGLRLLAAYSAAELLREATNEKVAGWEIKDPKLAVALRKSLARANGNASGVFSDTRLKQRLVRFMAGDDDVRVAATALRVMVAHGSFTPTGTDALTKTGADALQRLSDVLLQQCEQRFASWLRGKLAKGAEAA</sequence>
<evidence type="ECO:0000313" key="2">
    <source>
        <dbReference type="Proteomes" id="UP000235994"/>
    </source>
</evidence>
<organism evidence="1 2">
    <name type="scientific">Achromobacter pulmonis</name>
    <dbReference type="NCBI Taxonomy" id="1389932"/>
    <lineage>
        <taxon>Bacteria</taxon>
        <taxon>Pseudomonadati</taxon>
        <taxon>Pseudomonadota</taxon>
        <taxon>Betaproteobacteria</taxon>
        <taxon>Burkholderiales</taxon>
        <taxon>Alcaligenaceae</taxon>
        <taxon>Achromobacter</taxon>
    </lineage>
</organism>
<protein>
    <submittedName>
        <fullName evidence="1">Uncharacterized protein</fullName>
    </submittedName>
</protein>
<reference evidence="1 2" key="1">
    <citation type="submission" date="2018-01" db="EMBL/GenBank/DDBJ databases">
        <title>The draft genome of an aniline degradation strain ANB-1.</title>
        <authorList>
            <person name="Zhang L."/>
            <person name="Jiang J."/>
        </authorList>
    </citation>
    <scope>NUCLEOTIDE SEQUENCE [LARGE SCALE GENOMIC DNA]</scope>
    <source>
        <strain evidence="1 2">ANB-1</strain>
    </source>
</reference>
<dbReference type="Proteomes" id="UP000235994">
    <property type="component" value="Unassembled WGS sequence"/>
</dbReference>
<evidence type="ECO:0000313" key="1">
    <source>
        <dbReference type="EMBL" id="PND30139.1"/>
    </source>
</evidence>
<proteinExistence type="predicted"/>
<name>A0A2N8K9M0_9BURK</name>
<dbReference type="EMBL" id="POQS01000011">
    <property type="protein sequence ID" value="PND30139.1"/>
    <property type="molecule type" value="Genomic_DNA"/>
</dbReference>
<keyword evidence="2" id="KW-1185">Reference proteome</keyword>
<dbReference type="AlphaFoldDB" id="A0A2N8K9M0"/>
<gene>
    <name evidence="1" type="ORF">C1I89_30965</name>
</gene>
<dbReference type="RefSeq" id="WP_102776091.1">
    <property type="nucleotide sequence ID" value="NZ_POQS01000011.1"/>
</dbReference>